<dbReference type="GO" id="GO:0015074">
    <property type="term" value="P:DNA integration"/>
    <property type="evidence" value="ECO:0007669"/>
    <property type="project" value="InterPro"/>
</dbReference>
<evidence type="ECO:0000313" key="2">
    <source>
        <dbReference type="EMBL" id="MSU81691.1"/>
    </source>
</evidence>
<dbReference type="InterPro" id="IPR012337">
    <property type="entry name" value="RNaseH-like_sf"/>
</dbReference>
<proteinExistence type="predicted"/>
<dbReference type="InterPro" id="IPR001584">
    <property type="entry name" value="Integrase_cat-core"/>
</dbReference>
<name>A0A6N7XXY6_9FIRM</name>
<dbReference type="Pfam" id="PF09299">
    <property type="entry name" value="Mu-transpos_C"/>
    <property type="match status" value="1"/>
</dbReference>
<dbReference type="PROSITE" id="PS50994">
    <property type="entry name" value="INTEGRASE"/>
    <property type="match status" value="1"/>
</dbReference>
<dbReference type="InterPro" id="IPR015378">
    <property type="entry name" value="Transposase-like_Mu_C"/>
</dbReference>
<dbReference type="SUPFAM" id="SSF53098">
    <property type="entry name" value="Ribonuclease H-like"/>
    <property type="match status" value="1"/>
</dbReference>
<sequence length="608" mass="71005">MEKNKILGSQDNTKIIRILEVKESSFLVIDCIKRTMPQWKDKEQFKDWKSVTEQELWEITNIYPSKTDTALSTTSKYIQEHYALIAGILPFIGDEKERSRMIRSIAELKNYSKQTIRNTLCLYLVYQDISVLAPKEKKEKELSRDEKIMRWSLNKFFYTKNQNTLTTAYTMMLKEKYTDAEGTLLPHPSIHQFRYFYKKTKKQQNFYISREGVKKYQRNRRPLLGQGVQEFASSIGMAMLDSTICDIYLVNERGELIGRPVLTACIDAYSSICCGYSLGWEGGIYSLRGLMLNVITDKVEHCRKYGIDITEKDWNCKELPGTLVTDKGAEYASENFEQLTDLGVSIINLPAYRPELKGSVEKFFDVIQSIYKPYLKGKGVIEPDFQERGSHDYRKDACLTLEQFEKILLYCIIYYNTSRTLENFPFTKEMLEKKINPYASEIWNYGKKEVGANLLTVSKEELIMCLMPRTTGRFSRFGLRVNKLRYRHDNYTEKYLTGGEVTVAYNPDDVSNVWMIEKSGRYVKFELIESRFDGVNLETVQEIQTKTRERIQTGSEASLQAQVQLARNIENVVNMAMPQKSLRLKDIRNNRKKEQNRIHKDYVKECEE</sequence>
<organism evidence="2 3">
    <name type="scientific">Anaerobutyricum soehngenii</name>
    <dbReference type="NCBI Taxonomy" id="105843"/>
    <lineage>
        <taxon>Bacteria</taxon>
        <taxon>Bacillati</taxon>
        <taxon>Bacillota</taxon>
        <taxon>Clostridia</taxon>
        <taxon>Lachnospirales</taxon>
        <taxon>Lachnospiraceae</taxon>
        <taxon>Anaerobutyricum</taxon>
    </lineage>
</organism>
<evidence type="ECO:0000259" key="1">
    <source>
        <dbReference type="PROSITE" id="PS50994"/>
    </source>
</evidence>
<dbReference type="SUPFAM" id="SSF50610">
    <property type="entry name" value="mu transposase, C-terminal domain"/>
    <property type="match status" value="1"/>
</dbReference>
<accession>A0A6N7XXY6</accession>
<comment type="caution">
    <text evidence="2">The sequence shown here is derived from an EMBL/GenBank/DDBJ whole genome shotgun (WGS) entry which is preliminary data.</text>
</comment>
<evidence type="ECO:0000313" key="3">
    <source>
        <dbReference type="Proteomes" id="UP000433359"/>
    </source>
</evidence>
<dbReference type="Proteomes" id="UP000433359">
    <property type="component" value="Unassembled WGS sequence"/>
</dbReference>
<dbReference type="Gene3D" id="3.30.420.10">
    <property type="entry name" value="Ribonuclease H-like superfamily/Ribonuclease H"/>
    <property type="match status" value="1"/>
</dbReference>
<reference evidence="2 3" key="1">
    <citation type="submission" date="2019-08" db="EMBL/GenBank/DDBJ databases">
        <title>In-depth cultivation of the pig gut microbiome towards novel bacterial diversity and tailored functional studies.</title>
        <authorList>
            <person name="Wylensek D."/>
            <person name="Hitch T.C.A."/>
            <person name="Clavel T."/>
        </authorList>
    </citation>
    <scope>NUCLEOTIDE SEQUENCE [LARGE SCALE GENOMIC DNA]</scope>
    <source>
        <strain evidence="2 3">BSM-383-APC-4H</strain>
    </source>
</reference>
<dbReference type="InterPro" id="IPR009004">
    <property type="entry name" value="Transposase_Mu_C"/>
</dbReference>
<dbReference type="GO" id="GO:0003676">
    <property type="term" value="F:nucleic acid binding"/>
    <property type="evidence" value="ECO:0007669"/>
    <property type="project" value="InterPro"/>
</dbReference>
<feature type="domain" description="Integrase catalytic" evidence="1">
    <location>
        <begin position="218"/>
        <end position="445"/>
    </location>
</feature>
<dbReference type="InterPro" id="IPR036397">
    <property type="entry name" value="RNaseH_sf"/>
</dbReference>
<protein>
    <submittedName>
        <fullName evidence="2">Transposase</fullName>
    </submittedName>
</protein>
<dbReference type="RefSeq" id="WP_154580668.1">
    <property type="nucleotide sequence ID" value="NZ_VULP01000006.1"/>
</dbReference>
<dbReference type="AlphaFoldDB" id="A0A6N7XXY6"/>
<gene>
    <name evidence="2" type="ORF">FYJ25_04770</name>
</gene>
<dbReference type="EMBL" id="VULP01000006">
    <property type="protein sequence ID" value="MSU81691.1"/>
    <property type="molecule type" value="Genomic_DNA"/>
</dbReference>